<gene>
    <name evidence="2" type="primary">ORF200269</name>
</gene>
<name>A0A0B7BN08_9EUPU</name>
<feature type="non-terminal residue" evidence="2">
    <location>
        <position position="1"/>
    </location>
</feature>
<protein>
    <submittedName>
        <fullName evidence="2">Uncharacterized protein</fullName>
    </submittedName>
</protein>
<evidence type="ECO:0000313" key="2">
    <source>
        <dbReference type="EMBL" id="CEK94333.1"/>
    </source>
</evidence>
<feature type="non-terminal residue" evidence="2">
    <location>
        <position position="76"/>
    </location>
</feature>
<dbReference type="EMBL" id="HACG01047468">
    <property type="protein sequence ID" value="CEK94333.1"/>
    <property type="molecule type" value="Transcribed_RNA"/>
</dbReference>
<sequence>STVLEYRQLDKDIKANARKDKRDYIQKLSLEAETASKTGNSKTLFHIMKQLTNHPPTASCPVKGKNNEFIPSQQAQ</sequence>
<dbReference type="AlphaFoldDB" id="A0A0B7BN08"/>
<organism evidence="2">
    <name type="scientific">Arion vulgaris</name>
    <dbReference type="NCBI Taxonomy" id="1028688"/>
    <lineage>
        <taxon>Eukaryota</taxon>
        <taxon>Metazoa</taxon>
        <taxon>Spiralia</taxon>
        <taxon>Lophotrochozoa</taxon>
        <taxon>Mollusca</taxon>
        <taxon>Gastropoda</taxon>
        <taxon>Heterobranchia</taxon>
        <taxon>Euthyneura</taxon>
        <taxon>Panpulmonata</taxon>
        <taxon>Eupulmonata</taxon>
        <taxon>Stylommatophora</taxon>
        <taxon>Helicina</taxon>
        <taxon>Arionoidea</taxon>
        <taxon>Arionidae</taxon>
        <taxon>Arion</taxon>
    </lineage>
</organism>
<proteinExistence type="predicted"/>
<accession>A0A0B7BN08</accession>
<feature type="region of interest" description="Disordered" evidence="1">
    <location>
        <begin position="55"/>
        <end position="76"/>
    </location>
</feature>
<evidence type="ECO:0000256" key="1">
    <source>
        <dbReference type="SAM" id="MobiDB-lite"/>
    </source>
</evidence>
<reference evidence="2" key="1">
    <citation type="submission" date="2014-12" db="EMBL/GenBank/DDBJ databases">
        <title>Insight into the proteome of Arion vulgaris.</title>
        <authorList>
            <person name="Aradska J."/>
            <person name="Bulat T."/>
            <person name="Smidak R."/>
            <person name="Sarate P."/>
            <person name="Gangsoo J."/>
            <person name="Sialana F."/>
            <person name="Bilban M."/>
            <person name="Lubec G."/>
        </authorList>
    </citation>
    <scope>NUCLEOTIDE SEQUENCE</scope>
    <source>
        <tissue evidence="2">Skin</tissue>
    </source>
</reference>